<dbReference type="SUPFAM" id="SSF53474">
    <property type="entry name" value="alpha/beta-Hydrolases"/>
    <property type="match status" value="1"/>
</dbReference>
<sequence length="463" mass="51465">MRHRIVAALASLLIVLSPAAVARAAEDPLLERLTAIPGLTVVSQTQGTGYRFFVMTYRQPADHRHPGQGSFEQRLTLLHRSSDGPVVLFTNGYGLAANPRPSQTEPAALLNANQVSVEHRFFTPSRPSPADWSDLTIWQEATDEHRIVTAFKTVYDGNWIQTGGSKGGMTSVYHRRFYPHDVDGVVAYVAPNDAVNPADTAYDRFFDKVGTASCRTALDDVQAEALRRRDRLVARLEADAAENGWTFTRTIGTADRSFEMTVLDSVWAFWQYSLEADCATVPTAATATDEQLYGWIDSVAGWSFYTDQALEYYWPYYYQAATQLGWPSLRFEHLRGLRDYPGLYTANSSLPVELRRPHNPLPMIDVDLWVRTAAQRMLFIYGENDPWGAERFAPSRRDSALYVAPGANHGANIARLAPDDAAEATAMLRRWAGVPATAATAQLAAPLPIDDMLPDRHRLTAAK</sequence>
<accession>A0ABQ3YC30</accession>
<dbReference type="GO" id="GO:0004177">
    <property type="term" value="F:aminopeptidase activity"/>
    <property type="evidence" value="ECO:0007669"/>
    <property type="project" value="UniProtKB-KW"/>
</dbReference>
<evidence type="ECO:0000256" key="2">
    <source>
        <dbReference type="ARBA" id="ARBA00022729"/>
    </source>
</evidence>
<dbReference type="Gene3D" id="3.40.50.1820">
    <property type="entry name" value="alpha/beta hydrolase"/>
    <property type="match status" value="1"/>
</dbReference>
<dbReference type="EMBL" id="BOMI01000117">
    <property type="protein sequence ID" value="GID77340.1"/>
    <property type="molecule type" value="Genomic_DNA"/>
</dbReference>
<evidence type="ECO:0000313" key="5">
    <source>
        <dbReference type="EMBL" id="GID77340.1"/>
    </source>
</evidence>
<feature type="chain" id="PRO_5046536901" evidence="4">
    <location>
        <begin position="25"/>
        <end position="463"/>
    </location>
</feature>
<comment type="caution">
    <text evidence="5">The sequence shown here is derived from an EMBL/GenBank/DDBJ whole genome shotgun (WGS) entry which is preliminary data.</text>
</comment>
<dbReference type="RefSeq" id="WP_203771206.1">
    <property type="nucleotide sequence ID" value="NZ_BAAABO010000002.1"/>
</dbReference>
<keyword evidence="5" id="KW-0031">Aminopeptidase</keyword>
<feature type="signal peptide" evidence="4">
    <location>
        <begin position="1"/>
        <end position="24"/>
    </location>
</feature>
<dbReference type="InterPro" id="IPR008761">
    <property type="entry name" value="Peptidase_S37"/>
</dbReference>
<keyword evidence="1" id="KW-0645">Protease</keyword>
<evidence type="ECO:0000256" key="4">
    <source>
        <dbReference type="SAM" id="SignalP"/>
    </source>
</evidence>
<reference evidence="5 6" key="1">
    <citation type="submission" date="2021-01" db="EMBL/GenBank/DDBJ databases">
        <title>Whole genome shotgun sequence of Actinoplanes deccanensis NBRC 13994.</title>
        <authorList>
            <person name="Komaki H."/>
            <person name="Tamura T."/>
        </authorList>
    </citation>
    <scope>NUCLEOTIDE SEQUENCE [LARGE SCALE GENOMIC DNA]</scope>
    <source>
        <strain evidence="5 6">NBRC 13994</strain>
    </source>
</reference>
<dbReference type="PANTHER" id="PTHR11010">
    <property type="entry name" value="PROTEASE S28 PRO-X CARBOXYPEPTIDASE-RELATED"/>
    <property type="match status" value="1"/>
</dbReference>
<dbReference type="PANTHER" id="PTHR11010:SF38">
    <property type="entry name" value="LYSOSOMAL PRO-X CARBOXYPEPTIDASE"/>
    <property type="match status" value="1"/>
</dbReference>
<gene>
    <name evidence="5" type="ORF">Ade02nite_59810</name>
</gene>
<evidence type="ECO:0000256" key="3">
    <source>
        <dbReference type="ARBA" id="ARBA00022801"/>
    </source>
</evidence>
<keyword evidence="2 4" id="KW-0732">Signal</keyword>
<keyword evidence="3" id="KW-0378">Hydrolase</keyword>
<dbReference type="Proteomes" id="UP000609879">
    <property type="component" value="Unassembled WGS sequence"/>
</dbReference>
<protein>
    <submittedName>
        <fullName evidence="5">Tripeptidyl aminopeptidase</fullName>
    </submittedName>
</protein>
<keyword evidence="6" id="KW-1185">Reference proteome</keyword>
<name>A0ABQ3YC30_9ACTN</name>
<dbReference type="InterPro" id="IPR029058">
    <property type="entry name" value="AB_hydrolase_fold"/>
</dbReference>
<evidence type="ECO:0000313" key="6">
    <source>
        <dbReference type="Proteomes" id="UP000609879"/>
    </source>
</evidence>
<organism evidence="5 6">
    <name type="scientific">Paractinoplanes deccanensis</name>
    <dbReference type="NCBI Taxonomy" id="113561"/>
    <lineage>
        <taxon>Bacteria</taxon>
        <taxon>Bacillati</taxon>
        <taxon>Actinomycetota</taxon>
        <taxon>Actinomycetes</taxon>
        <taxon>Micromonosporales</taxon>
        <taxon>Micromonosporaceae</taxon>
        <taxon>Paractinoplanes</taxon>
    </lineage>
</organism>
<dbReference type="Pfam" id="PF05576">
    <property type="entry name" value="Peptidase_S37"/>
    <property type="match status" value="1"/>
</dbReference>
<proteinExistence type="predicted"/>
<evidence type="ECO:0000256" key="1">
    <source>
        <dbReference type="ARBA" id="ARBA00022670"/>
    </source>
</evidence>